<sequence>MITITYKTACKKFGHIARQRCLSFKIKSVYNLYFKLCIHGLAYQSNYYIVE</sequence>
<gene>
    <name evidence="1" type="ORF">UFOVP22_47</name>
</gene>
<evidence type="ECO:0000313" key="1">
    <source>
        <dbReference type="EMBL" id="CAB4241031.1"/>
    </source>
</evidence>
<protein>
    <submittedName>
        <fullName evidence="1">Uncharacterized protein</fullName>
    </submittedName>
</protein>
<reference evidence="1" key="1">
    <citation type="submission" date="2020-05" db="EMBL/GenBank/DDBJ databases">
        <authorList>
            <person name="Chiriac C."/>
            <person name="Salcher M."/>
            <person name="Ghai R."/>
            <person name="Kavagutti S V."/>
        </authorList>
    </citation>
    <scope>NUCLEOTIDE SEQUENCE</scope>
</reference>
<name>A0A6J5T8N7_9CAUD</name>
<organism evidence="1">
    <name type="scientific">uncultured Caudovirales phage</name>
    <dbReference type="NCBI Taxonomy" id="2100421"/>
    <lineage>
        <taxon>Viruses</taxon>
        <taxon>Duplodnaviria</taxon>
        <taxon>Heunggongvirae</taxon>
        <taxon>Uroviricota</taxon>
        <taxon>Caudoviricetes</taxon>
        <taxon>Peduoviridae</taxon>
        <taxon>Maltschvirus</taxon>
        <taxon>Maltschvirus maltsch</taxon>
    </lineage>
</organism>
<accession>A0A6J5T8N7</accession>
<proteinExistence type="predicted"/>
<dbReference type="EMBL" id="LR797818">
    <property type="protein sequence ID" value="CAB4241031.1"/>
    <property type="molecule type" value="Genomic_DNA"/>
</dbReference>